<organism evidence="1 2">
    <name type="scientific">Molossus molossus</name>
    <name type="common">Pallas' mastiff bat</name>
    <name type="synonym">Vespertilio molossus</name>
    <dbReference type="NCBI Taxonomy" id="27622"/>
    <lineage>
        <taxon>Eukaryota</taxon>
        <taxon>Metazoa</taxon>
        <taxon>Chordata</taxon>
        <taxon>Craniata</taxon>
        <taxon>Vertebrata</taxon>
        <taxon>Euteleostomi</taxon>
        <taxon>Mammalia</taxon>
        <taxon>Eutheria</taxon>
        <taxon>Laurasiatheria</taxon>
        <taxon>Chiroptera</taxon>
        <taxon>Yangochiroptera</taxon>
        <taxon>Molossidae</taxon>
        <taxon>Molossus</taxon>
    </lineage>
</organism>
<protein>
    <submittedName>
        <fullName evidence="1">Uncharacterized protein</fullName>
    </submittedName>
</protein>
<dbReference type="AlphaFoldDB" id="A0A7J8FSQ8"/>
<evidence type="ECO:0000313" key="2">
    <source>
        <dbReference type="Proteomes" id="UP000550707"/>
    </source>
</evidence>
<keyword evidence="2" id="KW-1185">Reference proteome</keyword>
<reference evidence="1 2" key="1">
    <citation type="journal article" date="2020" name="Nature">
        <title>Six reference-quality genomes reveal evolution of bat adaptations.</title>
        <authorList>
            <person name="Jebb D."/>
            <person name="Huang Z."/>
            <person name="Pippel M."/>
            <person name="Hughes G.M."/>
            <person name="Lavrichenko K."/>
            <person name="Devanna P."/>
            <person name="Winkler S."/>
            <person name="Jermiin L.S."/>
            <person name="Skirmuntt E.C."/>
            <person name="Katzourakis A."/>
            <person name="Burkitt-Gray L."/>
            <person name="Ray D.A."/>
            <person name="Sullivan K.A.M."/>
            <person name="Roscito J.G."/>
            <person name="Kirilenko B.M."/>
            <person name="Davalos L.M."/>
            <person name="Corthals A.P."/>
            <person name="Power M.L."/>
            <person name="Jones G."/>
            <person name="Ransome R.D."/>
            <person name="Dechmann D.K.N."/>
            <person name="Locatelli A.G."/>
            <person name="Puechmaille S.J."/>
            <person name="Fedrigo O."/>
            <person name="Jarvis E.D."/>
            <person name="Hiller M."/>
            <person name="Vernes S.C."/>
            <person name="Myers E.W."/>
            <person name="Teeling E.C."/>
        </authorList>
    </citation>
    <scope>NUCLEOTIDE SEQUENCE [LARGE SCALE GENOMIC DNA]</scope>
    <source>
        <strain evidence="1">MMolMol1</strain>
        <tissue evidence="1">Muscle</tissue>
    </source>
</reference>
<comment type="caution">
    <text evidence="1">The sequence shown here is derived from an EMBL/GenBank/DDBJ whole genome shotgun (WGS) entry which is preliminary data.</text>
</comment>
<evidence type="ECO:0000313" key="1">
    <source>
        <dbReference type="EMBL" id="KAF6450449.1"/>
    </source>
</evidence>
<sequence>MDSIPSQGDMPGLEANQVCALALELNPRSSSAQVDALTTEPHWPGLNLLFYTFHSFTQEKNKNREYYFSFTSTHTHTHTHTMALQYVSHIASSSGKQVQISLELPWPVVRASACGPERPGFGSR</sequence>
<dbReference type="EMBL" id="JACASF010000011">
    <property type="protein sequence ID" value="KAF6450449.1"/>
    <property type="molecule type" value="Genomic_DNA"/>
</dbReference>
<name>A0A7J8FSQ8_MOLMO</name>
<dbReference type="InParanoid" id="A0A7J8FSQ8"/>
<proteinExistence type="predicted"/>
<dbReference type="Proteomes" id="UP000550707">
    <property type="component" value="Unassembled WGS sequence"/>
</dbReference>
<gene>
    <name evidence="1" type="ORF">HJG59_008343</name>
</gene>
<accession>A0A7J8FSQ8</accession>